<name>A0ABW9CSR4_9BURK</name>
<evidence type="ECO:0000313" key="3">
    <source>
        <dbReference type="EMBL" id="MFM0520657.1"/>
    </source>
</evidence>
<reference evidence="3 4" key="1">
    <citation type="journal article" date="2024" name="Chem. Sci.">
        <title>Discovery of megapolipeptins by genome mining of a Burkholderiales bacteria collection.</title>
        <authorList>
            <person name="Paulo B.S."/>
            <person name="Recchia M.J.J."/>
            <person name="Lee S."/>
            <person name="Fergusson C.H."/>
            <person name="Romanowski S.B."/>
            <person name="Hernandez A."/>
            <person name="Krull N."/>
            <person name="Liu D.Y."/>
            <person name="Cavanagh H."/>
            <person name="Bos A."/>
            <person name="Gray C.A."/>
            <person name="Murphy B.T."/>
            <person name="Linington R.G."/>
            <person name="Eustaquio A.S."/>
        </authorList>
    </citation>
    <scope>NUCLEOTIDE SEQUENCE [LARGE SCALE GENOMIC DNA]</scope>
    <source>
        <strain evidence="3 4">RL17-374-BIF-D</strain>
    </source>
</reference>
<keyword evidence="1" id="KW-1133">Transmembrane helix</keyword>
<feature type="signal peptide" evidence="2">
    <location>
        <begin position="1"/>
        <end position="24"/>
    </location>
</feature>
<keyword evidence="1" id="KW-0812">Transmembrane</keyword>
<organism evidence="3 4">
    <name type="scientific">Caballeronia jiangsuensis</name>
    <dbReference type="NCBI Taxonomy" id="1458357"/>
    <lineage>
        <taxon>Bacteria</taxon>
        <taxon>Pseudomonadati</taxon>
        <taxon>Pseudomonadota</taxon>
        <taxon>Betaproteobacteria</taxon>
        <taxon>Burkholderiales</taxon>
        <taxon>Burkholderiaceae</taxon>
        <taxon>Caballeronia</taxon>
    </lineage>
</organism>
<dbReference type="EMBL" id="JAQQDB010000026">
    <property type="protein sequence ID" value="MFM0520657.1"/>
    <property type="molecule type" value="Genomic_DNA"/>
</dbReference>
<gene>
    <name evidence="3" type="ORF">PQR08_24825</name>
</gene>
<dbReference type="RefSeq" id="WP_408162605.1">
    <property type="nucleotide sequence ID" value="NZ_JAQQDB010000026.1"/>
</dbReference>
<feature type="transmembrane region" description="Helical" evidence="1">
    <location>
        <begin position="86"/>
        <end position="106"/>
    </location>
</feature>
<feature type="chain" id="PRO_5045656641" evidence="2">
    <location>
        <begin position="25"/>
        <end position="123"/>
    </location>
</feature>
<keyword evidence="2" id="KW-0732">Signal</keyword>
<evidence type="ECO:0000256" key="1">
    <source>
        <dbReference type="SAM" id="Phobius"/>
    </source>
</evidence>
<dbReference type="Proteomes" id="UP001629462">
    <property type="component" value="Unassembled WGS sequence"/>
</dbReference>
<comment type="caution">
    <text evidence="3">The sequence shown here is derived from an EMBL/GenBank/DDBJ whole genome shotgun (WGS) entry which is preliminary data.</text>
</comment>
<sequence length="123" mass="12584">MKMVGNKVVAIALMVAVGATGISAATALTSFSANSNATLAATLIAVTTNQVMHGDSAEAKASVENVRERKLEAQGMLDSAATSRSVFSWSMLAFGLSLLLLSASSLRAVRVLMRAPGQGSALN</sequence>
<keyword evidence="1" id="KW-0472">Membrane</keyword>
<keyword evidence="4" id="KW-1185">Reference proteome</keyword>
<evidence type="ECO:0000313" key="4">
    <source>
        <dbReference type="Proteomes" id="UP001629462"/>
    </source>
</evidence>
<evidence type="ECO:0000256" key="2">
    <source>
        <dbReference type="SAM" id="SignalP"/>
    </source>
</evidence>
<proteinExistence type="predicted"/>
<accession>A0ABW9CSR4</accession>
<protein>
    <submittedName>
        <fullName evidence="3">Uncharacterized protein</fullName>
    </submittedName>
</protein>